<organism evidence="2 3">
    <name type="scientific">Colletotrichum liriopes</name>
    <dbReference type="NCBI Taxonomy" id="708192"/>
    <lineage>
        <taxon>Eukaryota</taxon>
        <taxon>Fungi</taxon>
        <taxon>Dikarya</taxon>
        <taxon>Ascomycota</taxon>
        <taxon>Pezizomycotina</taxon>
        <taxon>Sordariomycetes</taxon>
        <taxon>Hypocreomycetidae</taxon>
        <taxon>Glomerellales</taxon>
        <taxon>Glomerellaceae</taxon>
        <taxon>Colletotrichum</taxon>
        <taxon>Colletotrichum spaethianum species complex</taxon>
    </lineage>
</organism>
<dbReference type="AlphaFoldDB" id="A0AA37GJ06"/>
<protein>
    <submittedName>
        <fullName evidence="2">Uncharacterized protein</fullName>
    </submittedName>
</protein>
<proteinExistence type="predicted"/>
<feature type="chain" id="PRO_5041201518" evidence="1">
    <location>
        <begin position="19"/>
        <end position="145"/>
    </location>
</feature>
<sequence length="145" mass="15606">MVNLSLLVTAALAATAEATVTYTWNNCKNAPKCNGVDAPGQIGTAGAVTGGGFVFYPGVYLFSYSKDTGFTYDSSNGYWYSHDTDGLYISPTGYVQFAHNMNRIGVQSKSNSVGSTFWRHGGSPCCLPDQVGKDIYDVTGYKMDY</sequence>
<feature type="signal peptide" evidence="1">
    <location>
        <begin position="1"/>
        <end position="18"/>
    </location>
</feature>
<name>A0AA37GJ06_9PEZI</name>
<dbReference type="EMBL" id="BPPX01000007">
    <property type="protein sequence ID" value="GJC81607.1"/>
    <property type="molecule type" value="Genomic_DNA"/>
</dbReference>
<keyword evidence="3" id="KW-1185">Reference proteome</keyword>
<reference evidence="2 3" key="1">
    <citation type="submission" date="2021-07" db="EMBL/GenBank/DDBJ databases">
        <title>Genome data of Colletotrichum spaethianum.</title>
        <authorList>
            <person name="Utami Y.D."/>
            <person name="Hiruma K."/>
        </authorList>
    </citation>
    <scope>NUCLEOTIDE SEQUENCE [LARGE SCALE GENOMIC DNA]</scope>
    <source>
        <strain evidence="2 3">MAFF 242679</strain>
    </source>
</reference>
<keyword evidence="1" id="KW-0732">Signal</keyword>
<evidence type="ECO:0000256" key="1">
    <source>
        <dbReference type="SAM" id="SignalP"/>
    </source>
</evidence>
<gene>
    <name evidence="2" type="ORF">ColLi_04445</name>
</gene>
<evidence type="ECO:0000313" key="2">
    <source>
        <dbReference type="EMBL" id="GJC81607.1"/>
    </source>
</evidence>
<dbReference type="Proteomes" id="UP001055172">
    <property type="component" value="Unassembled WGS sequence"/>
</dbReference>
<evidence type="ECO:0000313" key="3">
    <source>
        <dbReference type="Proteomes" id="UP001055172"/>
    </source>
</evidence>
<comment type="caution">
    <text evidence="2">The sequence shown here is derived from an EMBL/GenBank/DDBJ whole genome shotgun (WGS) entry which is preliminary data.</text>
</comment>
<accession>A0AA37GJ06</accession>